<feature type="compositionally biased region" description="Polar residues" evidence="1">
    <location>
        <begin position="76"/>
        <end position="89"/>
    </location>
</feature>
<dbReference type="AlphaFoldDB" id="A0A8S3SHE2"/>
<dbReference type="Proteomes" id="UP000683360">
    <property type="component" value="Unassembled WGS sequence"/>
</dbReference>
<feature type="region of interest" description="Disordered" evidence="1">
    <location>
        <begin position="55"/>
        <end position="134"/>
    </location>
</feature>
<evidence type="ECO:0000313" key="3">
    <source>
        <dbReference type="Proteomes" id="UP000683360"/>
    </source>
</evidence>
<proteinExistence type="predicted"/>
<comment type="caution">
    <text evidence="2">The sequence shown here is derived from an EMBL/GenBank/DDBJ whole genome shotgun (WGS) entry which is preliminary data.</text>
</comment>
<name>A0A8S3SHE2_MYTED</name>
<gene>
    <name evidence="2" type="ORF">MEDL_33919</name>
</gene>
<feature type="compositionally biased region" description="Basic and acidic residues" evidence="1">
    <location>
        <begin position="210"/>
        <end position="225"/>
    </location>
</feature>
<evidence type="ECO:0000256" key="1">
    <source>
        <dbReference type="SAM" id="MobiDB-lite"/>
    </source>
</evidence>
<reference evidence="2" key="1">
    <citation type="submission" date="2021-03" db="EMBL/GenBank/DDBJ databases">
        <authorList>
            <person name="Bekaert M."/>
        </authorList>
    </citation>
    <scope>NUCLEOTIDE SEQUENCE</scope>
</reference>
<accession>A0A8S3SHE2</accession>
<sequence>MVSKWMWMSKAISGRTLKISKDSVATALENVVSTVETVDSILSDVTVKSEISTVKSEEHSPVRNLDNIDNIPAKNEGNTQSSEEVQKSNMEGMHKAVASKKNSVELSTSLVSQYESTSSEDEGQTSEKSTEKSTVQILSANVSLCADYDSLSSENDDSENGEPEQGKKTSVAKHGEVRTLGMSFDDVSHDNSVNVLEISEGGISGDVTEQDNKVKPQDGEAKGGN</sequence>
<organism evidence="2 3">
    <name type="scientific">Mytilus edulis</name>
    <name type="common">Blue mussel</name>
    <dbReference type="NCBI Taxonomy" id="6550"/>
    <lineage>
        <taxon>Eukaryota</taxon>
        <taxon>Metazoa</taxon>
        <taxon>Spiralia</taxon>
        <taxon>Lophotrochozoa</taxon>
        <taxon>Mollusca</taxon>
        <taxon>Bivalvia</taxon>
        <taxon>Autobranchia</taxon>
        <taxon>Pteriomorphia</taxon>
        <taxon>Mytilida</taxon>
        <taxon>Mytiloidea</taxon>
        <taxon>Mytilidae</taxon>
        <taxon>Mytilinae</taxon>
        <taxon>Mytilus</taxon>
    </lineage>
</organism>
<dbReference type="EMBL" id="CAJPWZ010001662">
    <property type="protein sequence ID" value="CAG2220451.1"/>
    <property type="molecule type" value="Genomic_DNA"/>
</dbReference>
<feature type="compositionally biased region" description="Polar residues" evidence="1">
    <location>
        <begin position="100"/>
        <end position="117"/>
    </location>
</feature>
<evidence type="ECO:0000313" key="2">
    <source>
        <dbReference type="EMBL" id="CAG2220451.1"/>
    </source>
</evidence>
<protein>
    <submittedName>
        <fullName evidence="2">Uncharacterized protein</fullName>
    </submittedName>
</protein>
<feature type="region of interest" description="Disordered" evidence="1">
    <location>
        <begin position="149"/>
        <end position="174"/>
    </location>
</feature>
<keyword evidence="3" id="KW-1185">Reference proteome</keyword>
<feature type="region of interest" description="Disordered" evidence="1">
    <location>
        <begin position="196"/>
        <end position="225"/>
    </location>
</feature>